<keyword evidence="3" id="KW-1185">Reference proteome</keyword>
<proteinExistence type="predicted"/>
<accession>A0A5Q0BCG0</accession>
<dbReference type="EMBL" id="CP044205">
    <property type="protein sequence ID" value="QFY41545.1"/>
    <property type="molecule type" value="Genomic_DNA"/>
</dbReference>
<organism evidence="2 3">
    <name type="scientific">Candidatus Methylospira mobilis</name>
    <dbReference type="NCBI Taxonomy" id="1808979"/>
    <lineage>
        <taxon>Bacteria</taxon>
        <taxon>Pseudomonadati</taxon>
        <taxon>Pseudomonadota</taxon>
        <taxon>Gammaproteobacteria</taxon>
        <taxon>Methylococcales</taxon>
        <taxon>Methylococcaceae</taxon>
        <taxon>Candidatus Methylospira</taxon>
    </lineage>
</organism>
<dbReference type="OrthoDB" id="9795626at2"/>
<sequence length="458" mass="52638">MTVQAPHNPEFSKDEAQQYLSRLLPLDYIPFFFFDAEEVGYLAEANRNQTIEKMEQLLNIRSVDNVQECLKQIRRDWNRQALRAEAQQELLNAEHRRETLNLLISEREQEREQVFGDIDESEAEIRRLQHKIRLLRGAGSIEGAARLDAEKRKEEENLAVALSALSSVFENDGIFRITPQLTQKAMLAAESCASSQGNVTSELLASLKGPLTEIFTIPPYPDNRLNDSQKQFYQARILKLLESHDVNVDRDSLFQIGTGRAKRLANLLAAYQPEQIASETIRENIACALKAEKTIMTLENQLQNVRQISEDDKMRLEQLERVLAQTQDDLLNKRDRTRKIETDMANARREFGPLIKQIESLQQKTKESHAAKNRLNLLDNMRQLLDAYKQQIKIKMREQLAATALLWALQDVSGRKLPVIFDTPLGRIDRQHQDNLLTLAGSKYKCNTMIRCCNGKEI</sequence>
<gene>
    <name evidence="2" type="ORF">F6R98_01995</name>
</gene>
<dbReference type="RefSeq" id="WP_153247528.1">
    <property type="nucleotide sequence ID" value="NZ_CP044205.1"/>
</dbReference>
<evidence type="ECO:0000313" key="3">
    <source>
        <dbReference type="Proteomes" id="UP000325755"/>
    </source>
</evidence>
<keyword evidence="1" id="KW-0175">Coiled coil</keyword>
<feature type="coiled-coil region" evidence="1">
    <location>
        <begin position="74"/>
        <end position="164"/>
    </location>
</feature>
<dbReference type="AlphaFoldDB" id="A0A5Q0BCG0"/>
<dbReference type="KEGG" id="mmob:F6R98_01995"/>
<evidence type="ECO:0000313" key="2">
    <source>
        <dbReference type="EMBL" id="QFY41545.1"/>
    </source>
</evidence>
<protein>
    <submittedName>
        <fullName evidence="2">Uncharacterized protein</fullName>
    </submittedName>
</protein>
<dbReference type="InParanoid" id="A0A5Q0BCG0"/>
<reference evidence="2 3" key="1">
    <citation type="submission" date="2019-09" db="EMBL/GenBank/DDBJ databases">
        <title>Ecophysiology of the spiral-shaped methanotroph Methylospira mobilis as revealed by the complete genome sequence.</title>
        <authorList>
            <person name="Oshkin I.Y."/>
            <person name="Dedysh S.N."/>
            <person name="Miroshnikov K."/>
            <person name="Danilova O.V."/>
            <person name="Hakobyan A."/>
            <person name="Liesack W."/>
        </authorList>
    </citation>
    <scope>NUCLEOTIDE SEQUENCE [LARGE SCALE GENOMIC DNA]</scope>
    <source>
        <strain evidence="2 3">Shm1</strain>
    </source>
</reference>
<evidence type="ECO:0000256" key="1">
    <source>
        <dbReference type="SAM" id="Coils"/>
    </source>
</evidence>
<name>A0A5Q0BCG0_9GAMM</name>
<feature type="coiled-coil region" evidence="1">
    <location>
        <begin position="288"/>
        <end position="336"/>
    </location>
</feature>
<dbReference type="Proteomes" id="UP000325755">
    <property type="component" value="Chromosome"/>
</dbReference>